<evidence type="ECO:0000256" key="5">
    <source>
        <dbReference type="SAM" id="MobiDB-lite"/>
    </source>
</evidence>
<keyword evidence="2 6" id="KW-0812">Transmembrane</keyword>
<accession>A0ABW3G592</accession>
<keyword evidence="9" id="KW-1185">Reference proteome</keyword>
<reference evidence="9" key="1">
    <citation type="journal article" date="2019" name="Int. J. Syst. Evol. Microbiol.">
        <title>The Global Catalogue of Microorganisms (GCM) 10K type strain sequencing project: providing services to taxonomists for standard genome sequencing and annotation.</title>
        <authorList>
            <consortium name="The Broad Institute Genomics Platform"/>
            <consortium name="The Broad Institute Genome Sequencing Center for Infectious Disease"/>
            <person name="Wu L."/>
            <person name="Ma J."/>
        </authorList>
    </citation>
    <scope>NUCLEOTIDE SEQUENCE [LARGE SCALE GENOMIC DNA]</scope>
    <source>
        <strain evidence="9">CCUG 50873</strain>
    </source>
</reference>
<feature type="transmembrane region" description="Helical" evidence="6">
    <location>
        <begin position="114"/>
        <end position="138"/>
    </location>
</feature>
<name>A0ABW3G592_9NOCA</name>
<evidence type="ECO:0000313" key="8">
    <source>
        <dbReference type="EMBL" id="MFD0924146.1"/>
    </source>
</evidence>
<feature type="transmembrane region" description="Helical" evidence="6">
    <location>
        <begin position="361"/>
        <end position="394"/>
    </location>
</feature>
<comment type="caution">
    <text evidence="8">The sequence shown here is derived from an EMBL/GenBank/DDBJ whole genome shotgun (WGS) entry which is preliminary data.</text>
</comment>
<dbReference type="Pfam" id="PF07690">
    <property type="entry name" value="MFS_1"/>
    <property type="match status" value="1"/>
</dbReference>
<evidence type="ECO:0000256" key="6">
    <source>
        <dbReference type="SAM" id="Phobius"/>
    </source>
</evidence>
<feature type="transmembrane region" description="Helical" evidence="6">
    <location>
        <begin position="177"/>
        <end position="200"/>
    </location>
</feature>
<feature type="transmembrane region" description="Helical" evidence="6">
    <location>
        <begin position="230"/>
        <end position="252"/>
    </location>
</feature>
<evidence type="ECO:0000256" key="3">
    <source>
        <dbReference type="ARBA" id="ARBA00022989"/>
    </source>
</evidence>
<proteinExistence type="predicted"/>
<gene>
    <name evidence="8" type="ORF">ACFQ04_00205</name>
</gene>
<dbReference type="Gene3D" id="1.20.1250.20">
    <property type="entry name" value="MFS general substrate transporter like domains"/>
    <property type="match status" value="2"/>
</dbReference>
<dbReference type="EMBL" id="JBHTIL010000001">
    <property type="protein sequence ID" value="MFD0924146.1"/>
    <property type="molecule type" value="Genomic_DNA"/>
</dbReference>
<evidence type="ECO:0000259" key="7">
    <source>
        <dbReference type="PROSITE" id="PS50850"/>
    </source>
</evidence>
<dbReference type="PROSITE" id="PS50850">
    <property type="entry name" value="MFS"/>
    <property type="match status" value="1"/>
</dbReference>
<feature type="domain" description="Major facilitator superfamily (MFS) profile" evidence="7">
    <location>
        <begin position="21"/>
        <end position="402"/>
    </location>
</feature>
<dbReference type="PANTHER" id="PTHR23527:SF1">
    <property type="entry name" value="BLL3282 PROTEIN"/>
    <property type="match status" value="1"/>
</dbReference>
<dbReference type="InterPro" id="IPR020846">
    <property type="entry name" value="MFS_dom"/>
</dbReference>
<dbReference type="Proteomes" id="UP001597068">
    <property type="component" value="Unassembled WGS sequence"/>
</dbReference>
<comment type="subcellular location">
    <subcellularLocation>
        <location evidence="1">Cell membrane</location>
        <topology evidence="1">Multi-pass membrane protein</topology>
    </subcellularLocation>
</comment>
<evidence type="ECO:0000256" key="2">
    <source>
        <dbReference type="ARBA" id="ARBA00022692"/>
    </source>
</evidence>
<feature type="transmembrane region" description="Helical" evidence="6">
    <location>
        <begin position="19"/>
        <end position="42"/>
    </location>
</feature>
<dbReference type="SUPFAM" id="SSF103473">
    <property type="entry name" value="MFS general substrate transporter"/>
    <property type="match status" value="1"/>
</dbReference>
<protein>
    <submittedName>
        <fullName evidence="8">MFS transporter</fullName>
    </submittedName>
</protein>
<feature type="transmembrane region" description="Helical" evidence="6">
    <location>
        <begin position="316"/>
        <end position="340"/>
    </location>
</feature>
<dbReference type="RefSeq" id="WP_253647788.1">
    <property type="nucleotide sequence ID" value="NZ_BAAAMO010000002.1"/>
</dbReference>
<dbReference type="InterPro" id="IPR011701">
    <property type="entry name" value="MFS"/>
</dbReference>
<feature type="transmembrane region" description="Helical" evidence="6">
    <location>
        <begin position="87"/>
        <end position="108"/>
    </location>
</feature>
<evidence type="ECO:0000256" key="1">
    <source>
        <dbReference type="ARBA" id="ARBA00004651"/>
    </source>
</evidence>
<feature type="transmembrane region" description="Helical" evidence="6">
    <location>
        <begin position="150"/>
        <end position="171"/>
    </location>
</feature>
<evidence type="ECO:0000313" key="9">
    <source>
        <dbReference type="Proteomes" id="UP001597068"/>
    </source>
</evidence>
<dbReference type="InterPro" id="IPR036259">
    <property type="entry name" value="MFS_trans_sf"/>
</dbReference>
<feature type="transmembrane region" description="Helical" evidence="6">
    <location>
        <begin position="54"/>
        <end position="75"/>
    </location>
</feature>
<dbReference type="PANTHER" id="PTHR23527">
    <property type="entry name" value="BLL3282 PROTEIN"/>
    <property type="match status" value="1"/>
</dbReference>
<feature type="region of interest" description="Disordered" evidence="5">
    <location>
        <begin position="401"/>
        <end position="431"/>
    </location>
</feature>
<evidence type="ECO:0000256" key="4">
    <source>
        <dbReference type="ARBA" id="ARBA00023136"/>
    </source>
</evidence>
<sequence length="431" mass="43470">MTTATHTTRPVTVGAMRRWAMLAASVLGAMATTCAVSGAGFLIPTLHTEEGLSIAAASTLATAPTVGLMISIIPWGAALDRFGERRILLISLVLTVVATAAAVAAAAADLGYVALAATLVAGGVVSAATNGASGRIVVGWFPPRRRGTAMGVRQTAQPLGIGLCAMTIPVLSADHGITVGLVVPLVAAVVALVAVAACVIDPPRTATTPGAVAEGENPYRTSRFLPRVHAVSVLLVIPQSTLWTFSSAWLIVGHHWTPASAGVVVTVAQFLGAAGRIAAGRWSDVWGSRMRPIRVIAIAAVVMSALLALADWVGSPVAVVLMVVATVVTVADNGLAFTGIAEYAGPRWSGRALAVQNTGQFLATAATTPILGAVIGAAGFPAAFLAMAVAPVIALPLVPSDPNASDTSRSGGGGHDVRAPGATDGREPQQP</sequence>
<organism evidence="8 9">
    <name type="scientific">Williamsia deligens</name>
    <dbReference type="NCBI Taxonomy" id="321325"/>
    <lineage>
        <taxon>Bacteria</taxon>
        <taxon>Bacillati</taxon>
        <taxon>Actinomycetota</taxon>
        <taxon>Actinomycetes</taxon>
        <taxon>Mycobacteriales</taxon>
        <taxon>Nocardiaceae</taxon>
        <taxon>Williamsia</taxon>
    </lineage>
</organism>
<feature type="transmembrane region" description="Helical" evidence="6">
    <location>
        <begin position="258"/>
        <end position="279"/>
    </location>
</feature>
<feature type="transmembrane region" description="Helical" evidence="6">
    <location>
        <begin position="291"/>
        <end position="310"/>
    </location>
</feature>
<keyword evidence="3 6" id="KW-1133">Transmembrane helix</keyword>
<dbReference type="InterPro" id="IPR052952">
    <property type="entry name" value="MFS-Transporter"/>
</dbReference>
<keyword evidence="4 6" id="KW-0472">Membrane</keyword>